<evidence type="ECO:0000313" key="1">
    <source>
        <dbReference type="EMBL" id="CAB3367610.1"/>
    </source>
</evidence>
<evidence type="ECO:0000313" key="2">
    <source>
        <dbReference type="Proteomes" id="UP000494165"/>
    </source>
</evidence>
<reference evidence="1 2" key="1">
    <citation type="submission" date="2020-04" db="EMBL/GenBank/DDBJ databases">
        <authorList>
            <person name="Alioto T."/>
            <person name="Alioto T."/>
            <person name="Gomez Garrido J."/>
        </authorList>
    </citation>
    <scope>NUCLEOTIDE SEQUENCE [LARGE SCALE GENOMIC DNA]</scope>
</reference>
<proteinExistence type="predicted"/>
<protein>
    <submittedName>
        <fullName evidence="1">Uncharacterized protein</fullName>
    </submittedName>
</protein>
<sequence length="979" mass="112142">MHPTYLRSRPPARKDAAESAYCDEPISYDQLSGMMLELLAEGLEEVSPTVFPTRDICERNEKRALNRSNKASELPRKIQKLLIEMANYQVDVPHLLELVRRRTEVPSLKKIVTKFVMENVGKFLHGEVTLENLPLQLRETVLGQLMKLKDSGNRDDMQLQEFIMEMIQAFSQLISKETKKVALDGFISFCRNSNINQNTTKLLEAILPKAAGLAHLDLRYNTIYFRSRCPALMDHSIEAILRMENLKPKTYSPRYAYSSKNVFVASLHTTPSTIDLPAAFPHVTHLNANCSKQQTEGAHQSILKFANIESLAVCLQPHPPTLNSFLDAYGTNLHTLVIESQYRPHCINFSFERIFNACPKLQKLELHTVHILDDEKPLKSFAQLRELHWTPKPDPNHYCDLTNILAAPNLQKFTFPAISSKVLTKTHRSARPSCQLESGQATKGRIDLFTVQRQLFCVQNTRQISELPKYLPFLCFGIGQYVMFECALGSILPECSQKFVRLTDEEQAQTLGYLHLRVLTSSTPTHNHEEMAYMQVDVPACLRLVRRRTEVTSLKKCLTKYVVDNVGDFIRGAKTLENLPLVLREMVLRELMALKFSFNKQENVEDTIWAYSQLIAQNTTKVLEAISHKAADLEHLYLHQNPFADFPCFESMSIGPLLRMEKLKIIQFSTSSRFFENKLTKLCYQHLPKLEVVREFADTLKCSGITMELIVPKETSALRHLRSTPSTFDLPAAFPNVTHLRADCTGDVREEQHDSSILRFASIESLALIIRRVATSVSTLDSFLEAIFDACPKLQRLELCQMWDGNDPLEFFAQLREFHWTMGRSNKVLCKFEVTNILAAPNLEKLFLEDFENQLGIDELRKLTSLVADQKILRKLTSLSLKFGLLFNHRNINYNLLRALRDFVAVAAVHLPNLVHFYMVLVCEDRVPGCFNFYFSDEEEDVCSIGRQFEEWIGDDSIAKFIRLINARKRISCSVFLCE</sequence>
<dbReference type="InterPro" id="IPR032675">
    <property type="entry name" value="LRR_dom_sf"/>
</dbReference>
<dbReference type="EMBL" id="CADEPI010000032">
    <property type="protein sequence ID" value="CAB3367610.1"/>
    <property type="molecule type" value="Genomic_DNA"/>
</dbReference>
<organism evidence="1 2">
    <name type="scientific">Cloeon dipterum</name>
    <dbReference type="NCBI Taxonomy" id="197152"/>
    <lineage>
        <taxon>Eukaryota</taxon>
        <taxon>Metazoa</taxon>
        <taxon>Ecdysozoa</taxon>
        <taxon>Arthropoda</taxon>
        <taxon>Hexapoda</taxon>
        <taxon>Insecta</taxon>
        <taxon>Pterygota</taxon>
        <taxon>Palaeoptera</taxon>
        <taxon>Ephemeroptera</taxon>
        <taxon>Pisciforma</taxon>
        <taxon>Baetidae</taxon>
        <taxon>Cloeon</taxon>
    </lineage>
</organism>
<dbReference type="Gene3D" id="3.80.10.10">
    <property type="entry name" value="Ribonuclease Inhibitor"/>
    <property type="match status" value="2"/>
</dbReference>
<dbReference type="AlphaFoldDB" id="A0A8S1CH67"/>
<keyword evidence="2" id="KW-1185">Reference proteome</keyword>
<name>A0A8S1CH67_9INSE</name>
<comment type="caution">
    <text evidence="1">The sequence shown here is derived from an EMBL/GenBank/DDBJ whole genome shotgun (WGS) entry which is preliminary data.</text>
</comment>
<dbReference type="Proteomes" id="UP000494165">
    <property type="component" value="Unassembled WGS sequence"/>
</dbReference>
<accession>A0A8S1CH67</accession>
<gene>
    <name evidence="1" type="ORF">CLODIP_2_CD02041</name>
</gene>